<proteinExistence type="predicted"/>
<reference evidence="2" key="1">
    <citation type="submission" date="2020-09" db="EMBL/GenBank/DDBJ databases">
        <title>Genome seq and assembly of Devosia sp.</title>
        <authorList>
            <person name="Chhetri G."/>
        </authorList>
    </citation>
    <scope>NUCLEOTIDE SEQUENCE</scope>
    <source>
        <strain evidence="2">PTR5</strain>
    </source>
</reference>
<dbReference type="AlphaFoldDB" id="A0A927FZ09"/>
<gene>
    <name evidence="2" type="ORF">IC608_17730</name>
</gene>
<comment type="caution">
    <text evidence="2">The sequence shown here is derived from an EMBL/GenBank/DDBJ whole genome shotgun (WGS) entry which is preliminary data.</text>
</comment>
<sequence length="180" mass="19882">MRSSVGGPVAEQGEHNPTISLGPRIVSSGGFDALYREGMGLIEEVASYLDSQGRIESRVLPREAGFLYATESMRLTTRLMQIASWLLLQRAVNEGEISRENARAEKEKVKFSATPSERGGPGYDQLPTQLRGFIDKGDRLFDRVTQLDLLERGSVPVQPELAANGIADQFNRLRAAFSDR</sequence>
<organism evidence="2 3">
    <name type="scientific">Devosia oryzisoli</name>
    <dbReference type="NCBI Taxonomy" id="2774138"/>
    <lineage>
        <taxon>Bacteria</taxon>
        <taxon>Pseudomonadati</taxon>
        <taxon>Pseudomonadota</taxon>
        <taxon>Alphaproteobacteria</taxon>
        <taxon>Hyphomicrobiales</taxon>
        <taxon>Devosiaceae</taxon>
        <taxon>Devosia</taxon>
    </lineage>
</organism>
<dbReference type="Gene3D" id="1.10.8.930">
    <property type="entry name" value="Protein of unknown function DUF1465"/>
    <property type="match status" value="1"/>
</dbReference>
<keyword evidence="3" id="KW-1185">Reference proteome</keyword>
<dbReference type="InterPro" id="IPR010848">
    <property type="entry name" value="DUF1465"/>
</dbReference>
<dbReference type="EMBL" id="JACYFU010000006">
    <property type="protein sequence ID" value="MBD8067314.1"/>
    <property type="molecule type" value="Genomic_DNA"/>
</dbReference>
<dbReference type="Pfam" id="PF07323">
    <property type="entry name" value="DUF1465"/>
    <property type="match status" value="1"/>
</dbReference>
<accession>A0A927FZ09</accession>
<dbReference type="Proteomes" id="UP000654108">
    <property type="component" value="Unassembled WGS sequence"/>
</dbReference>
<evidence type="ECO:0000313" key="2">
    <source>
        <dbReference type="EMBL" id="MBD8067314.1"/>
    </source>
</evidence>
<evidence type="ECO:0000256" key="1">
    <source>
        <dbReference type="SAM" id="MobiDB-lite"/>
    </source>
</evidence>
<protein>
    <submittedName>
        <fullName evidence="2">DUF1465 family protein</fullName>
    </submittedName>
</protein>
<name>A0A927FZ09_9HYPH</name>
<evidence type="ECO:0000313" key="3">
    <source>
        <dbReference type="Proteomes" id="UP000654108"/>
    </source>
</evidence>
<dbReference type="InterPro" id="IPR038301">
    <property type="entry name" value="AraC-like_sf"/>
</dbReference>
<feature type="region of interest" description="Disordered" evidence="1">
    <location>
        <begin position="1"/>
        <end position="21"/>
    </location>
</feature>